<evidence type="ECO:0000313" key="1">
    <source>
        <dbReference type="EMBL" id="KAG9478179.1"/>
    </source>
</evidence>
<sequence>MKPVNVGTNLLFTFSVLLLTSLFLLADRLRSGTPFGQPKQKSRAATFTEIDDDVYSIVLLQSCSVLCFMSSGKGKNGLIYRRVDLN</sequence>
<organism evidence="1 2">
    <name type="scientific">Eleutherodactylus coqui</name>
    <name type="common">Puerto Rican coqui</name>
    <dbReference type="NCBI Taxonomy" id="57060"/>
    <lineage>
        <taxon>Eukaryota</taxon>
        <taxon>Metazoa</taxon>
        <taxon>Chordata</taxon>
        <taxon>Craniata</taxon>
        <taxon>Vertebrata</taxon>
        <taxon>Euteleostomi</taxon>
        <taxon>Amphibia</taxon>
        <taxon>Batrachia</taxon>
        <taxon>Anura</taxon>
        <taxon>Neobatrachia</taxon>
        <taxon>Hyloidea</taxon>
        <taxon>Eleutherodactylidae</taxon>
        <taxon>Eleutherodactylinae</taxon>
        <taxon>Eleutherodactylus</taxon>
        <taxon>Eleutherodactylus</taxon>
    </lineage>
</organism>
<keyword evidence="2" id="KW-1185">Reference proteome</keyword>
<reference evidence="1" key="1">
    <citation type="thesis" date="2020" institute="ProQuest LLC" country="789 East Eisenhower Parkway, Ann Arbor, MI, USA">
        <title>Comparative Genomics and Chromosome Evolution.</title>
        <authorList>
            <person name="Mudd A.B."/>
        </authorList>
    </citation>
    <scope>NUCLEOTIDE SEQUENCE</scope>
    <source>
        <strain evidence="1">HN-11 Male</strain>
        <tissue evidence="1">Kidney and liver</tissue>
    </source>
</reference>
<protein>
    <submittedName>
        <fullName evidence="1">Uncharacterized protein</fullName>
    </submittedName>
</protein>
<gene>
    <name evidence="1" type="ORF">GDO78_013275</name>
</gene>
<accession>A0A8J6EZB4</accession>
<proteinExistence type="predicted"/>
<comment type="caution">
    <text evidence="1">The sequence shown here is derived from an EMBL/GenBank/DDBJ whole genome shotgun (WGS) entry which is preliminary data.</text>
</comment>
<dbReference type="EMBL" id="WNTK01000009">
    <property type="protein sequence ID" value="KAG9478179.1"/>
    <property type="molecule type" value="Genomic_DNA"/>
</dbReference>
<name>A0A8J6EZB4_ELECQ</name>
<dbReference type="AlphaFoldDB" id="A0A8J6EZB4"/>
<evidence type="ECO:0000313" key="2">
    <source>
        <dbReference type="Proteomes" id="UP000770717"/>
    </source>
</evidence>
<dbReference type="Proteomes" id="UP000770717">
    <property type="component" value="Unassembled WGS sequence"/>
</dbReference>